<dbReference type="InterPro" id="IPR023174">
    <property type="entry name" value="PDEase_CS"/>
</dbReference>
<evidence type="ECO:0000256" key="1">
    <source>
        <dbReference type="ARBA" id="ARBA00022723"/>
    </source>
</evidence>
<keyword evidence="5" id="KW-0812">Transmembrane</keyword>
<dbReference type="InterPro" id="IPR036971">
    <property type="entry name" value="PDEase_catalytic_dom_sf"/>
</dbReference>
<evidence type="ECO:0000256" key="3">
    <source>
        <dbReference type="RuleBase" id="RU363067"/>
    </source>
</evidence>
<dbReference type="PROSITE" id="PS00126">
    <property type="entry name" value="PDEASE_I_1"/>
    <property type="match status" value="1"/>
</dbReference>
<dbReference type="InParanoid" id="A0A1X7VNL0"/>
<dbReference type="GO" id="GO:0004114">
    <property type="term" value="F:3',5'-cyclic-nucleotide phosphodiesterase activity"/>
    <property type="evidence" value="ECO:0007669"/>
    <property type="project" value="InterPro"/>
</dbReference>
<reference evidence="7" key="2">
    <citation type="submission" date="2017-05" db="UniProtKB">
        <authorList>
            <consortium name="EnsemblMetazoa"/>
        </authorList>
    </citation>
    <scope>IDENTIFICATION</scope>
</reference>
<evidence type="ECO:0000256" key="5">
    <source>
        <dbReference type="SAM" id="Phobius"/>
    </source>
</evidence>
<protein>
    <recommendedName>
        <fullName evidence="3">Phosphodiesterase</fullName>
        <ecNumber evidence="3">3.1.4.-</ecNumber>
    </recommendedName>
</protein>
<dbReference type="EnsemblMetazoa" id="Aqu2.1.41657_001">
    <property type="protein sequence ID" value="Aqu2.1.41657_001"/>
    <property type="gene ID" value="Aqu2.1.41657"/>
</dbReference>
<dbReference type="Proteomes" id="UP000007879">
    <property type="component" value="Unassembled WGS sequence"/>
</dbReference>
<evidence type="ECO:0000313" key="7">
    <source>
        <dbReference type="EnsemblMetazoa" id="Aqu2.1.41657_001"/>
    </source>
</evidence>
<dbReference type="GO" id="GO:0007165">
    <property type="term" value="P:signal transduction"/>
    <property type="evidence" value="ECO:0007669"/>
    <property type="project" value="InterPro"/>
</dbReference>
<feature type="transmembrane region" description="Helical" evidence="5">
    <location>
        <begin position="157"/>
        <end position="176"/>
    </location>
</feature>
<gene>
    <name evidence="7" type="primary">100631687</name>
</gene>
<keyword evidence="1 3" id="KW-0479">Metal-binding</keyword>
<dbReference type="KEGG" id="aqu:100631687"/>
<comment type="cofactor">
    <cofactor evidence="3">
        <name>a divalent metal cation</name>
        <dbReference type="ChEBI" id="CHEBI:60240"/>
    </cofactor>
    <text evidence="3">Binds 2 divalent metal cations per subunit. Site 1 may preferentially bind zinc ions, while site 2 has a preference for magnesium and/or manganese ions.</text>
</comment>
<dbReference type="EC" id="3.1.4.-" evidence="3"/>
<sequence length="1052" mass="116015">MASLRQSDGRANTVYNVVNHGGDGIPVLRVTEERSSSALSSFSTQDGGGPPPSLPSWLVRSSLLVLVLSALIIQIIGQRLLFKITEYLGFCLMFGFVFILICSIYYCWCIFSRKTVGITDNSQIIRTYAILCVSEVISCLSDYVIDLGLLEYFPIDIAFYFVLSMSIFSLFSGLIHRNNLSAMFSQETTSFVVITVITHYSLSCIFKDMLPSFLYSQIVYSSCLLAITLSLLVDRYPRYFTLSSIKRFVRNSLQVARGESIGASGVGPVLSVGAGGRRFSTASLASNVSSVVPQHRMSLTSQSSRGTSVTTNNFDSDTLNEAHGLLGDLLFQEESLTKKGKESLKHIQDLLAPRVTRTAHLASSRSRIGSEDEASDTSSNIGVTPHLYGYRSSKSNRRSVRNPISQFTTTTTATGLPNINQDPVERKRSVAPRDLKSRISVVEGRPSVHQLPPNFRKRVGSVSSPLSRSTSVYSQESEMSDIDGGGSTTVVPGSATDDEKAAGQRQKTTSATKRLFSDSDSPSSDTKDDFSPGLQRRRSDGSVLLHRRTGSLLSSYDSVPSDVIIEEGGTSGNAESEDPAATPLALNAPSFPANKVALFNALVLPSTDYSLMEYQHSEIDVLDQVMEWDFPIFDLNEKSGKHILSQMAYCLFLEAGLIDTFKIPQRQFINYFRILEANYGNNAYHNRMHAADVLHATSYLLFEEIPEFSHEISRSSDREWVGHQRRVAGTNIASALSILEVFACYMAAAMHDFDHPGRTNAFLVATKNPLAVLYNDKSVLENHHAAASWDLLTSHGDTNFISDFEESELKRFRFLLIECILATDLKLHFDIVRDFKDKTEDGSAGLDWSSEVDRLQMMKMVIKMADINTASKSYELHRAWTVRITEEFYQQSDEEVKLGLPQTIFMHRNEKEKLPAIQVSFIQNLVSPLFHACAEAGLIPGIIDNGASNGGGGEKEGGSDDDTDSLDSASAVEDSLPLSSSPVTRKIISIILTNLEMNYQAWKSEIPPPPPSEEKATPTEPASETGDGETTETVTNNDDRFDDDDNTDHDES</sequence>
<feature type="transmembrane region" description="Helical" evidence="5">
    <location>
        <begin position="212"/>
        <end position="233"/>
    </location>
</feature>
<feature type="compositionally biased region" description="Low complexity" evidence="4">
    <location>
        <begin position="460"/>
        <end position="474"/>
    </location>
</feature>
<evidence type="ECO:0000256" key="2">
    <source>
        <dbReference type="ARBA" id="ARBA00022801"/>
    </source>
</evidence>
<dbReference type="InterPro" id="IPR002073">
    <property type="entry name" value="PDEase_catalytic_dom"/>
</dbReference>
<feature type="region of interest" description="Disordered" evidence="4">
    <location>
        <begin position="947"/>
        <end position="978"/>
    </location>
</feature>
<dbReference type="Pfam" id="PF00233">
    <property type="entry name" value="PDEase_I"/>
    <property type="match status" value="1"/>
</dbReference>
<dbReference type="PANTHER" id="PTHR11347">
    <property type="entry name" value="CYCLIC NUCLEOTIDE PHOSPHODIESTERASE"/>
    <property type="match status" value="1"/>
</dbReference>
<feature type="transmembrane region" description="Helical" evidence="5">
    <location>
        <begin position="63"/>
        <end position="81"/>
    </location>
</feature>
<reference evidence="8" key="1">
    <citation type="journal article" date="2010" name="Nature">
        <title>The Amphimedon queenslandica genome and the evolution of animal complexity.</title>
        <authorList>
            <person name="Srivastava M."/>
            <person name="Simakov O."/>
            <person name="Chapman J."/>
            <person name="Fahey B."/>
            <person name="Gauthier M.E."/>
            <person name="Mitros T."/>
            <person name="Richards G.S."/>
            <person name="Conaco C."/>
            <person name="Dacre M."/>
            <person name="Hellsten U."/>
            <person name="Larroux C."/>
            <person name="Putnam N.H."/>
            <person name="Stanke M."/>
            <person name="Adamska M."/>
            <person name="Darling A."/>
            <person name="Degnan S.M."/>
            <person name="Oakley T.H."/>
            <person name="Plachetzki D.C."/>
            <person name="Zhai Y."/>
            <person name="Adamski M."/>
            <person name="Calcino A."/>
            <person name="Cummins S.F."/>
            <person name="Goodstein D.M."/>
            <person name="Harris C."/>
            <person name="Jackson D.J."/>
            <person name="Leys S.P."/>
            <person name="Shu S."/>
            <person name="Woodcroft B.J."/>
            <person name="Vervoort M."/>
            <person name="Kosik K.S."/>
            <person name="Manning G."/>
            <person name="Degnan B.M."/>
            <person name="Rokhsar D.S."/>
        </authorList>
    </citation>
    <scope>NUCLEOTIDE SEQUENCE [LARGE SCALE GENOMIC DNA]</scope>
</reference>
<dbReference type="OrthoDB" id="189220at2759"/>
<evidence type="ECO:0000256" key="4">
    <source>
        <dbReference type="SAM" id="MobiDB-lite"/>
    </source>
</evidence>
<dbReference type="CDD" id="cd00077">
    <property type="entry name" value="HDc"/>
    <property type="match status" value="1"/>
</dbReference>
<feature type="region of interest" description="Disordered" evidence="4">
    <location>
        <begin position="1002"/>
        <end position="1052"/>
    </location>
</feature>
<feature type="compositionally biased region" description="Basic and acidic residues" evidence="4">
    <location>
        <begin position="423"/>
        <end position="437"/>
    </location>
</feature>
<keyword evidence="8" id="KW-1185">Reference proteome</keyword>
<comment type="similarity">
    <text evidence="3">Belongs to the cyclic nucleotide phosphodiesterase family.</text>
</comment>
<dbReference type="eggNOG" id="ENOG502QSV8">
    <property type="taxonomic scope" value="Eukaryota"/>
</dbReference>
<dbReference type="PROSITE" id="PS51845">
    <property type="entry name" value="PDEASE_I_2"/>
    <property type="match status" value="1"/>
</dbReference>
<feature type="region of interest" description="Disordered" evidence="4">
    <location>
        <begin position="358"/>
        <end position="542"/>
    </location>
</feature>
<accession>A0A1X7VNL0</accession>
<dbReference type="GO" id="GO:0046872">
    <property type="term" value="F:metal ion binding"/>
    <property type="evidence" value="ECO:0007669"/>
    <property type="project" value="UniProtKB-KW"/>
</dbReference>
<dbReference type="AlphaFoldDB" id="A0A1X7VNL0"/>
<dbReference type="EnsemblMetazoa" id="XM_020005642.1">
    <property type="protein sequence ID" value="XP_019861201.1"/>
    <property type="gene ID" value="LOC100631687"/>
</dbReference>
<dbReference type="Gene3D" id="1.10.1300.10">
    <property type="entry name" value="3'5'-cyclic nucleotide phosphodiesterase, catalytic domain"/>
    <property type="match status" value="1"/>
</dbReference>
<feature type="compositionally biased region" description="Acidic residues" evidence="4">
    <location>
        <begin position="1040"/>
        <end position="1052"/>
    </location>
</feature>
<feature type="compositionally biased region" description="Polar residues" evidence="4">
    <location>
        <begin position="403"/>
        <end position="421"/>
    </location>
</feature>
<proteinExistence type="inferred from homology"/>
<organism evidence="7">
    <name type="scientific">Amphimedon queenslandica</name>
    <name type="common">Sponge</name>
    <dbReference type="NCBI Taxonomy" id="400682"/>
    <lineage>
        <taxon>Eukaryota</taxon>
        <taxon>Metazoa</taxon>
        <taxon>Porifera</taxon>
        <taxon>Demospongiae</taxon>
        <taxon>Heteroscleromorpha</taxon>
        <taxon>Haplosclerida</taxon>
        <taxon>Niphatidae</taxon>
        <taxon>Amphimedon</taxon>
    </lineage>
</organism>
<evidence type="ECO:0000313" key="8">
    <source>
        <dbReference type="Proteomes" id="UP000007879"/>
    </source>
</evidence>
<dbReference type="InterPro" id="IPR003607">
    <property type="entry name" value="HD/PDEase_dom"/>
</dbReference>
<dbReference type="STRING" id="400682.A0A1X7VNL0"/>
<evidence type="ECO:0000259" key="6">
    <source>
        <dbReference type="PROSITE" id="PS51845"/>
    </source>
</evidence>
<keyword evidence="5" id="KW-1133">Transmembrane helix</keyword>
<dbReference type="SMART" id="SM00471">
    <property type="entry name" value="HDc"/>
    <property type="match status" value="1"/>
</dbReference>
<dbReference type="SUPFAM" id="SSF109604">
    <property type="entry name" value="HD-domain/PDEase-like"/>
    <property type="match status" value="1"/>
</dbReference>
<name>A0A1X7VNL0_AMPQE</name>
<feature type="transmembrane region" description="Helical" evidence="5">
    <location>
        <begin position="87"/>
        <end position="108"/>
    </location>
</feature>
<keyword evidence="2 3" id="KW-0378">Hydrolase</keyword>
<feature type="domain" description="PDEase" evidence="6">
    <location>
        <begin position="610"/>
        <end position="1009"/>
    </location>
</feature>
<keyword evidence="5" id="KW-0472">Membrane</keyword>